<dbReference type="Proteomes" id="UP000001542">
    <property type="component" value="Unassembled WGS sequence"/>
</dbReference>
<keyword evidence="3" id="KW-1185">Reference proteome</keyword>
<dbReference type="InterPro" id="IPR001849">
    <property type="entry name" value="PH_domain"/>
</dbReference>
<accession>A2FHJ3</accession>
<evidence type="ECO:0000313" key="2">
    <source>
        <dbReference type="EMBL" id="EAX95628.1"/>
    </source>
</evidence>
<dbReference type="InterPro" id="IPR027523">
    <property type="entry name" value="CLU_prot"/>
</dbReference>
<reference evidence="2" key="2">
    <citation type="journal article" date="2007" name="Science">
        <title>Draft genome sequence of the sexually transmitted pathogen Trichomonas vaginalis.</title>
        <authorList>
            <person name="Carlton J.M."/>
            <person name="Hirt R.P."/>
            <person name="Silva J.C."/>
            <person name="Delcher A.L."/>
            <person name="Schatz M."/>
            <person name="Zhao Q."/>
            <person name="Wortman J.R."/>
            <person name="Bidwell S.L."/>
            <person name="Alsmark U.C.M."/>
            <person name="Besteiro S."/>
            <person name="Sicheritz-Ponten T."/>
            <person name="Noel C.J."/>
            <person name="Dacks J.B."/>
            <person name="Foster P.G."/>
            <person name="Simillion C."/>
            <person name="Van de Peer Y."/>
            <person name="Miranda-Saavedra D."/>
            <person name="Barton G.J."/>
            <person name="Westrop G.D."/>
            <person name="Mueller S."/>
            <person name="Dessi D."/>
            <person name="Fiori P.L."/>
            <person name="Ren Q."/>
            <person name="Paulsen I."/>
            <person name="Zhang H."/>
            <person name="Bastida-Corcuera F.D."/>
            <person name="Simoes-Barbosa A."/>
            <person name="Brown M.T."/>
            <person name="Hayes R.D."/>
            <person name="Mukherjee M."/>
            <person name="Okumura C.Y."/>
            <person name="Schneider R."/>
            <person name="Smith A.J."/>
            <person name="Vanacova S."/>
            <person name="Villalvazo M."/>
            <person name="Haas B.J."/>
            <person name="Pertea M."/>
            <person name="Feldblyum T.V."/>
            <person name="Utterback T.R."/>
            <person name="Shu C.L."/>
            <person name="Osoegawa K."/>
            <person name="de Jong P.J."/>
            <person name="Hrdy I."/>
            <person name="Horvathova L."/>
            <person name="Zubacova Z."/>
            <person name="Dolezal P."/>
            <person name="Malik S.B."/>
            <person name="Logsdon J.M. Jr."/>
            <person name="Henze K."/>
            <person name="Gupta A."/>
            <person name="Wang C.C."/>
            <person name="Dunne R.L."/>
            <person name="Upcroft J.A."/>
            <person name="Upcroft P."/>
            <person name="White O."/>
            <person name="Salzberg S.L."/>
            <person name="Tang P."/>
            <person name="Chiu C.-H."/>
            <person name="Lee Y.-S."/>
            <person name="Embley T.M."/>
            <person name="Coombs G.H."/>
            <person name="Mottram J.C."/>
            <person name="Tachezy J."/>
            <person name="Fraser-Liggett C.M."/>
            <person name="Johnson P.J."/>
        </authorList>
    </citation>
    <scope>NUCLEOTIDE SEQUENCE [LARGE SCALE GENOMIC DNA]</scope>
    <source>
        <strain evidence="2">G3</strain>
    </source>
</reference>
<dbReference type="VEuPathDB" id="TrichDB:TVAG_047260"/>
<proteinExistence type="predicted"/>
<dbReference type="Pfam" id="PF00169">
    <property type="entry name" value="PH"/>
    <property type="match status" value="1"/>
</dbReference>
<name>A2FHJ3_TRIV3</name>
<evidence type="ECO:0000259" key="1">
    <source>
        <dbReference type="Pfam" id="PF00169"/>
    </source>
</evidence>
<evidence type="ECO:0000313" key="3">
    <source>
        <dbReference type="Proteomes" id="UP000001542"/>
    </source>
</evidence>
<dbReference type="PANTHER" id="PTHR12601">
    <property type="entry name" value="EUKARYOTIC TRANSLATION INITIATION FACTOR 3 SUBUNIT EIF-3"/>
    <property type="match status" value="1"/>
</dbReference>
<sequence>MEGFAEQYSYDDDAWQKKFIRATPEFLYIFKSDKDDKPEKTYNIVGSRAKKLKRTQFNKENVFKLEIGVIKLVFSVSDDEVRKSFIHYFRNSTKRVSLIASKVKRISLSQPKRESLAVLSRTDLMAENFNLEEYVKSYDFALENKDTQNGQLNYAKLCAKFLSISHQQIESAIKQGTDVKSIEGLTIQEICQLERPMAEKRISSLAWIASQQIEYLYVPLLSLFTTRGRTFLVSVDMFHPRTKLSAGSNIKLLHLKMQLGITDDILQRFNICEDKKGRLWILDASSLYDMYESDDTISNFSKELDNMEYFIYDSVTLNAQLKRMHILTQHLPKIANQLTNPMIKKVIETEMIARLCMNIFNSSYDQSKDWKAQIVDLFNKVLLDETTYWNSTLAQNMLDTFSYTIPPKVTIPRFELFIALQNTLGVDFSESKDYKFDTPLDESQIMFEQVVPNHQLLELCYSVRPINKNEFSLFCDMKYEECCASLNERTSVIQTLYGEQNPMISTIMGILTICYCFAGNLKFAKLCFETCKSTHREISPIIGLATVSLENYDQGAHLISYCLGENHWFEGLFYHSATIIEYRAGNYDHSLQLTTQAKNFYGSFNKLSTSLQFLVGKILLAQGKLKELKTFVESEMKDTPFKYLLQSQILYNDKFYEESLNLAKQAYQKFCYYSDEFIAYENIQILANNFDVLCDFDNAFVFYNILFTRDFSGENENKSPSCRIIAKNIIRLFFKSMAINNANQVASIRQQALNEEFPGTDKLLDEICANGPVEYLKSAKPDAYPKIYKLIL</sequence>
<organism evidence="2 3">
    <name type="scientific">Trichomonas vaginalis (strain ATCC PRA-98 / G3)</name>
    <dbReference type="NCBI Taxonomy" id="412133"/>
    <lineage>
        <taxon>Eukaryota</taxon>
        <taxon>Metamonada</taxon>
        <taxon>Parabasalia</taxon>
        <taxon>Trichomonadida</taxon>
        <taxon>Trichomonadidae</taxon>
        <taxon>Trichomonas</taxon>
    </lineage>
</organism>
<feature type="domain" description="PH" evidence="1">
    <location>
        <begin position="1"/>
        <end position="92"/>
    </location>
</feature>
<dbReference type="VEuPathDB" id="TrichDB:TVAGG3_0954300"/>
<dbReference type="InParanoid" id="A2FHJ3"/>
<reference evidence="2" key="1">
    <citation type="submission" date="2006-10" db="EMBL/GenBank/DDBJ databases">
        <authorList>
            <person name="Amadeo P."/>
            <person name="Zhao Q."/>
            <person name="Wortman J."/>
            <person name="Fraser-Liggett C."/>
            <person name="Carlton J."/>
        </authorList>
    </citation>
    <scope>NUCLEOTIDE SEQUENCE</scope>
    <source>
        <strain evidence="2">G3</strain>
    </source>
</reference>
<dbReference type="KEGG" id="tva:4753373"/>
<dbReference type="RefSeq" id="XP_001308558.1">
    <property type="nucleotide sequence ID" value="XM_001308557.1"/>
</dbReference>
<dbReference type="SUPFAM" id="SSF50729">
    <property type="entry name" value="PH domain-like"/>
    <property type="match status" value="1"/>
</dbReference>
<dbReference type="InterPro" id="IPR011993">
    <property type="entry name" value="PH-like_dom_sf"/>
</dbReference>
<protein>
    <submittedName>
        <fullName evidence="2">PH domain containing protein</fullName>
    </submittedName>
</protein>
<gene>
    <name evidence="2" type="ORF">TVAG_047260</name>
</gene>
<dbReference type="AlphaFoldDB" id="A2FHJ3"/>
<dbReference type="PANTHER" id="PTHR12601:SF6">
    <property type="entry name" value="CLUSTERED MITOCHONDRIA PROTEIN HOMOLOG"/>
    <property type="match status" value="1"/>
</dbReference>
<dbReference type="GO" id="GO:0005737">
    <property type="term" value="C:cytoplasm"/>
    <property type="evidence" value="ECO:0000318"/>
    <property type="project" value="GO_Central"/>
</dbReference>
<dbReference type="EMBL" id="DS113796">
    <property type="protein sequence ID" value="EAX95628.1"/>
    <property type="molecule type" value="Genomic_DNA"/>
</dbReference>
<dbReference type="Gene3D" id="2.30.29.30">
    <property type="entry name" value="Pleckstrin-homology domain (PH domain)/Phosphotyrosine-binding domain (PTB)"/>
    <property type="match status" value="1"/>
</dbReference>